<protein>
    <submittedName>
        <fullName evidence="1">Uncharacterized protein</fullName>
    </submittedName>
</protein>
<dbReference type="Gene3D" id="1.25.40.10">
    <property type="entry name" value="Tetratricopeptide repeat domain"/>
    <property type="match status" value="1"/>
</dbReference>
<dbReference type="InterPro" id="IPR011990">
    <property type="entry name" value="TPR-like_helical_dom_sf"/>
</dbReference>
<evidence type="ECO:0000313" key="1">
    <source>
        <dbReference type="EMBL" id="ETK03410.1"/>
    </source>
</evidence>
<dbReference type="SUPFAM" id="SSF48452">
    <property type="entry name" value="TPR-like"/>
    <property type="match status" value="1"/>
</dbReference>
<comment type="caution">
    <text evidence="1">The sequence shown here is derived from an EMBL/GenBank/DDBJ whole genome shotgun (WGS) entry which is preliminary data.</text>
</comment>
<sequence>MDKIRQLIDEGRMTDAIELLNDYLATHPDSDEALYLRGRAHRKAGRIREAINDYLASAAIRPDGPAARAYRMEIEIMDFYDRNLYNP</sequence>
<proteinExistence type="predicted"/>
<accession>W2C8F6</accession>
<reference evidence="1 2" key="1">
    <citation type="submission" date="2013-11" db="EMBL/GenBank/DDBJ databases">
        <title>Single cell genomics of uncultured Tannerella BU063 (oral taxon 286).</title>
        <authorList>
            <person name="Beall C.J."/>
            <person name="Campbell A.G."/>
            <person name="Griffen A.L."/>
            <person name="Podar M."/>
            <person name="Leys E.J."/>
        </authorList>
    </citation>
    <scope>NUCLEOTIDE SEQUENCE [LARGE SCALE GENOMIC DNA]</scope>
    <source>
        <strain evidence="1">Cell 5</strain>
    </source>
</reference>
<gene>
    <name evidence="1" type="ORF">T229_14170</name>
</gene>
<dbReference type="EMBL" id="AYYC01000736">
    <property type="protein sequence ID" value="ETK03410.1"/>
    <property type="molecule type" value="Genomic_DNA"/>
</dbReference>
<organism evidence="1 2">
    <name type="scientific">Tannerella sp. oral taxon BU063 isolate Cell 5</name>
    <dbReference type="NCBI Taxonomy" id="1410950"/>
    <lineage>
        <taxon>Bacteria</taxon>
        <taxon>Pseudomonadati</taxon>
        <taxon>Bacteroidota</taxon>
        <taxon>Bacteroidia</taxon>
        <taxon>Bacteroidales</taxon>
        <taxon>Tannerellaceae</taxon>
        <taxon>Tannerella</taxon>
    </lineage>
</organism>
<dbReference type="Proteomes" id="UP000018872">
    <property type="component" value="Unassembled WGS sequence"/>
</dbReference>
<dbReference type="Pfam" id="PF13432">
    <property type="entry name" value="TPR_16"/>
    <property type="match status" value="1"/>
</dbReference>
<name>W2C8F6_9BACT</name>
<dbReference type="PATRIC" id="fig|1410950.3.peg.2220"/>
<evidence type="ECO:0000313" key="2">
    <source>
        <dbReference type="Proteomes" id="UP000018872"/>
    </source>
</evidence>
<dbReference type="AlphaFoldDB" id="W2C8F6"/>